<dbReference type="InterPro" id="IPR052775">
    <property type="entry name" value="IUN_hydrolase"/>
</dbReference>
<reference evidence="4 5" key="1">
    <citation type="submission" date="2014-03" db="EMBL/GenBank/DDBJ databases">
        <title>Draft Genome of Photorhabdus luminescens BA1, an Egyptian Isolate.</title>
        <authorList>
            <person name="Ghazal S."/>
            <person name="Hurst S.G.IV."/>
            <person name="Morris K."/>
            <person name="Thomas K."/>
            <person name="Tisa L.S."/>
        </authorList>
    </citation>
    <scope>NUCLEOTIDE SEQUENCE [LARGE SCALE GENOMIC DNA]</scope>
    <source>
        <strain evidence="4 5">BA1</strain>
    </source>
</reference>
<evidence type="ECO:0000313" key="4">
    <source>
        <dbReference type="EMBL" id="EYU13856.1"/>
    </source>
</evidence>
<keyword evidence="1 4" id="KW-0378">Hydrolase</keyword>
<dbReference type="PROSITE" id="PS01247">
    <property type="entry name" value="IUNH"/>
    <property type="match status" value="1"/>
</dbReference>
<dbReference type="PANTHER" id="PTHR46190">
    <property type="entry name" value="SI:CH211-201H21.5-RELATED"/>
    <property type="match status" value="1"/>
</dbReference>
<comment type="caution">
    <text evidence="4">The sequence shown here is derived from an EMBL/GenBank/DDBJ whole genome shotgun (WGS) entry which is preliminary data.</text>
</comment>
<dbReference type="SUPFAM" id="SSF53590">
    <property type="entry name" value="Nucleoside hydrolase"/>
    <property type="match status" value="1"/>
</dbReference>
<dbReference type="EC" id="3.2.2.1" evidence="4"/>
<dbReference type="Pfam" id="PF01156">
    <property type="entry name" value="IU_nuc_hydro"/>
    <property type="match status" value="1"/>
</dbReference>
<dbReference type="EMBL" id="JFGV01000067">
    <property type="protein sequence ID" value="EYU13856.1"/>
    <property type="molecule type" value="Genomic_DNA"/>
</dbReference>
<organism evidence="4 5">
    <name type="scientific">Photorhabdus aegyptia</name>
    <dbReference type="NCBI Taxonomy" id="2805098"/>
    <lineage>
        <taxon>Bacteria</taxon>
        <taxon>Pseudomonadati</taxon>
        <taxon>Pseudomonadota</taxon>
        <taxon>Gammaproteobacteria</taxon>
        <taxon>Enterobacterales</taxon>
        <taxon>Morganellaceae</taxon>
        <taxon>Photorhabdus</taxon>
    </lineage>
</organism>
<dbReference type="PATRIC" id="fig|1393736.3.peg.3729"/>
<evidence type="ECO:0000259" key="3">
    <source>
        <dbReference type="Pfam" id="PF01156"/>
    </source>
</evidence>
<dbReference type="InterPro" id="IPR001910">
    <property type="entry name" value="Inosine/uridine_hydrolase_dom"/>
</dbReference>
<sequence length="309" mass="34003">MRHFIIDTDTASDDAVALLMALREPSIFIEGITIVAGNCAVAQCRKNALVSIEKAGTYIPPVYEGMSKPLFREHYASYHIHGKDGMGNMNLPESSLIVEDKHAVDAIIDIVKKFPGEIEIITLGPLTNIAMAVLKEPDLYKFIKVVYIMGGSGLKPGNITPLAEFNIYSDAEAAHIVLSSGLPLIFCGWELGMEEAFINEFDMGKLNSLGDLGQFAVSCNRTLIEFNAGRTNRKGFDLPDPITMAIALYPNEVIEDKLEVYGYVEYQSARSYGHLVVDSTGLLNHPHNMTVVTKIKGKVFKNKLFTLLS</sequence>
<dbReference type="InterPro" id="IPR015910">
    <property type="entry name" value="I/U_nuclsd_hydro_CS"/>
</dbReference>
<dbReference type="CDD" id="cd02649">
    <property type="entry name" value="nuc_hydro_CeIAG"/>
    <property type="match status" value="1"/>
</dbReference>
<protein>
    <submittedName>
        <fullName evidence="4">Inosine-uridine nucleoside N-ribohydrolase</fullName>
        <ecNumber evidence="4">3.2.2.1</ecNumber>
    </submittedName>
</protein>
<proteinExistence type="predicted"/>
<dbReference type="Gene3D" id="3.90.245.10">
    <property type="entry name" value="Ribonucleoside hydrolase-like"/>
    <property type="match status" value="1"/>
</dbReference>
<evidence type="ECO:0000313" key="5">
    <source>
        <dbReference type="Proteomes" id="UP000023464"/>
    </source>
</evidence>
<dbReference type="GO" id="GO:0008477">
    <property type="term" value="F:purine nucleosidase activity"/>
    <property type="evidence" value="ECO:0007669"/>
    <property type="project" value="UniProtKB-EC"/>
</dbReference>
<dbReference type="Proteomes" id="UP000023464">
    <property type="component" value="Unassembled WGS sequence"/>
</dbReference>
<keyword evidence="2 4" id="KW-0326">Glycosidase</keyword>
<gene>
    <name evidence="4" type="ORF">BA1DRAFT_03657</name>
</gene>
<accession>A0A022PDS0</accession>
<evidence type="ECO:0000256" key="1">
    <source>
        <dbReference type="ARBA" id="ARBA00022801"/>
    </source>
</evidence>
<keyword evidence="5" id="KW-1185">Reference proteome</keyword>
<dbReference type="AlphaFoldDB" id="A0A022PDS0"/>
<dbReference type="PANTHER" id="PTHR46190:SF1">
    <property type="entry name" value="SI:CH211-201H21.5"/>
    <property type="match status" value="1"/>
</dbReference>
<evidence type="ECO:0000256" key="2">
    <source>
        <dbReference type="ARBA" id="ARBA00023295"/>
    </source>
</evidence>
<dbReference type="RefSeq" id="WP_036781833.1">
    <property type="nucleotide sequence ID" value="NZ_CAWLTM010000048.1"/>
</dbReference>
<feature type="domain" description="Inosine/uridine-preferring nucleoside hydrolase" evidence="3">
    <location>
        <begin position="5"/>
        <end position="301"/>
    </location>
</feature>
<dbReference type="InterPro" id="IPR036452">
    <property type="entry name" value="Ribo_hydro-like"/>
</dbReference>
<name>A0A022PDS0_9GAMM</name>